<dbReference type="EMBL" id="CP031376">
    <property type="protein sequence ID" value="AXK50786.1"/>
    <property type="molecule type" value="Genomic_DNA"/>
</dbReference>
<feature type="transmembrane region" description="Helical" evidence="1">
    <location>
        <begin position="382"/>
        <end position="403"/>
    </location>
</feature>
<feature type="transmembrane region" description="Helical" evidence="1">
    <location>
        <begin position="45"/>
        <end position="70"/>
    </location>
</feature>
<feature type="transmembrane region" description="Helical" evidence="1">
    <location>
        <begin position="270"/>
        <end position="291"/>
    </location>
</feature>
<evidence type="ECO:0000256" key="1">
    <source>
        <dbReference type="SAM" id="Phobius"/>
    </source>
</evidence>
<dbReference type="OrthoDB" id="391558at2"/>
<feature type="transmembrane region" description="Helical" evidence="1">
    <location>
        <begin position="330"/>
        <end position="351"/>
    </location>
</feature>
<feature type="transmembrane region" description="Helical" evidence="1">
    <location>
        <begin position="209"/>
        <end position="230"/>
    </location>
</feature>
<reference evidence="2 3" key="1">
    <citation type="submission" date="2018-07" db="EMBL/GenBank/DDBJ databases">
        <title>Complete genome sequence of Spiroplasma alleghenense PLHS-1 (ATCC 51752).</title>
        <authorList>
            <person name="Chou L."/>
            <person name="Lee T.-Y."/>
            <person name="Tsai Y.-M."/>
            <person name="Kuo C.-H."/>
        </authorList>
    </citation>
    <scope>NUCLEOTIDE SEQUENCE [LARGE SCALE GENOMIC DNA]</scope>
    <source>
        <strain evidence="2 3">PLHS-1</strain>
    </source>
</reference>
<feature type="transmembrane region" description="Helical" evidence="1">
    <location>
        <begin position="525"/>
        <end position="551"/>
    </location>
</feature>
<feature type="transmembrane region" description="Helical" evidence="1">
    <location>
        <begin position="12"/>
        <end position="33"/>
    </location>
</feature>
<feature type="transmembrane region" description="Helical" evidence="1">
    <location>
        <begin position="184"/>
        <end position="203"/>
    </location>
</feature>
<evidence type="ECO:0000313" key="2">
    <source>
        <dbReference type="EMBL" id="AXK50786.1"/>
    </source>
</evidence>
<protein>
    <submittedName>
        <fullName evidence="2">Uncharacterized protein</fullName>
    </submittedName>
</protein>
<feature type="transmembrane region" description="Helical" evidence="1">
    <location>
        <begin position="491"/>
        <end position="513"/>
    </location>
</feature>
<dbReference type="Proteomes" id="UP000254792">
    <property type="component" value="Chromosome"/>
</dbReference>
<proteinExistence type="predicted"/>
<name>A0A345Z2F7_9MOLU</name>
<keyword evidence="1" id="KW-1133">Transmembrane helix</keyword>
<feature type="transmembrane region" description="Helical" evidence="1">
    <location>
        <begin position="424"/>
        <end position="446"/>
    </location>
</feature>
<keyword evidence="3" id="KW-1185">Reference proteome</keyword>
<evidence type="ECO:0000313" key="3">
    <source>
        <dbReference type="Proteomes" id="UP000254792"/>
    </source>
</evidence>
<organism evidence="2 3">
    <name type="scientific">Spiroplasma alleghenense</name>
    <dbReference type="NCBI Taxonomy" id="216931"/>
    <lineage>
        <taxon>Bacteria</taxon>
        <taxon>Bacillati</taxon>
        <taxon>Mycoplasmatota</taxon>
        <taxon>Mollicutes</taxon>
        <taxon>Entomoplasmatales</taxon>
        <taxon>Spiroplasmataceae</taxon>
        <taxon>Spiroplasma</taxon>
    </lineage>
</organism>
<feature type="transmembrane region" description="Helical" evidence="1">
    <location>
        <begin position="98"/>
        <end position="116"/>
    </location>
</feature>
<gene>
    <name evidence="2" type="ORF">SALLE_v1c01100</name>
</gene>
<accession>A0A345Z2F7</accession>
<sequence length="636" mass="71579">MVSTKYGITSTIVGTIISLFGALIQFLTLYFVLQNFGATFNGFVKIATAIGAIIGTADGALGIATTILLVKPIAQRDWITANEVFSTAKKNYRRGAKLSITLLILSAVFYPLWVIISSSTTDFSNFFEHFGIALNGKSEVTFAPYWQMLLIILLFGCKNLGAGVIFGVYENVIAADSENTVRKIVILFTDVIVYSLFFYLLTLRTVDPIIPFLSMLLYSPIRGLMIMLYVKRNYLWIKFNPDLNSYQLKTSATKISRSSLGTSVLMNTDILIAAVLLGLNASSVLSLYFVIAVNIRLIMTNFITSFREFFVVLVMKNGRIYWNSYAKYEIYTYIVAGFTFINMSILSPYLVSALYGNLMESQIANPSVDNIWTASQLIMYRYVFYNPTFSVIFAGITSLSILCEAQINIIQAKSRYAEVTKVQNYLGFSYIVIAFISTGAITFTSFGGDMYLVYALMSFMILKLSFLLARYSYLWFYVYRYATYNSNIKNVFQNALILMIPAAISPIIQFTVIDKMVPLNLATLSFIPLVGLFFATVFASIGLIFTVALILSPGMVMGIVRRFPILGERYRRRKEAERQERLKKNNISLADLNSKGNIIVQEYLSINEEEIAKSLSNKENLDSNISELKKVYKMKG</sequence>
<feature type="transmembrane region" description="Helical" evidence="1">
    <location>
        <begin position="297"/>
        <end position="318"/>
    </location>
</feature>
<keyword evidence="1" id="KW-0472">Membrane</keyword>
<dbReference type="AlphaFoldDB" id="A0A345Z2F7"/>
<feature type="transmembrane region" description="Helical" evidence="1">
    <location>
        <begin position="145"/>
        <end position="172"/>
    </location>
</feature>
<keyword evidence="1" id="KW-0812">Transmembrane</keyword>
<feature type="transmembrane region" description="Helical" evidence="1">
    <location>
        <begin position="452"/>
        <end position="479"/>
    </location>
</feature>
<dbReference type="KEGG" id="salx:SALLE_v1c01100"/>
<dbReference type="RefSeq" id="WP_115557714.1">
    <property type="nucleotide sequence ID" value="NZ_CP031376.1"/>
</dbReference>